<evidence type="ECO:0000256" key="5">
    <source>
        <dbReference type="ARBA" id="ARBA00022801"/>
    </source>
</evidence>
<dbReference type="GO" id="GO:0042781">
    <property type="term" value="F:3'-tRNA processing endoribonuclease activity"/>
    <property type="evidence" value="ECO:0007669"/>
    <property type="project" value="TreeGrafter"/>
</dbReference>
<comment type="subunit">
    <text evidence="7">Consists of a catalytic RNA component (M1 or rnpB) and a protein subunit.</text>
</comment>
<dbReference type="eggNOG" id="COG0594">
    <property type="taxonomic scope" value="Bacteria"/>
</dbReference>
<name>C6XQ57_HIRBI</name>
<evidence type="ECO:0000313" key="10">
    <source>
        <dbReference type="Proteomes" id="UP000002745"/>
    </source>
</evidence>
<dbReference type="GO" id="GO:0030677">
    <property type="term" value="C:ribonuclease P complex"/>
    <property type="evidence" value="ECO:0007669"/>
    <property type="project" value="TreeGrafter"/>
</dbReference>
<evidence type="ECO:0000256" key="6">
    <source>
        <dbReference type="ARBA" id="ARBA00022884"/>
    </source>
</evidence>
<proteinExistence type="inferred from homology"/>
<evidence type="ECO:0000256" key="7">
    <source>
        <dbReference type="HAMAP-Rule" id="MF_00227"/>
    </source>
</evidence>
<sequence>MASEALNETTIDRVERLRVRRAFLFVAKGYAERRRSVVVQARPRLSLQVDSVTNPPSQNNINTPVNKLISPKIAGAGFTATKKIGGAVVRNRAKRRLREASSQLMYKHALADVDYVFIARRDTATRQWDGLLDDVESALLSLRQKILSGDPPDPKPNRYGNQRNKKR</sequence>
<dbReference type="SUPFAM" id="SSF54211">
    <property type="entry name" value="Ribosomal protein S5 domain 2-like"/>
    <property type="match status" value="1"/>
</dbReference>
<dbReference type="PROSITE" id="PS00648">
    <property type="entry name" value="RIBONUCLEASE_P"/>
    <property type="match status" value="1"/>
</dbReference>
<accession>C6XQ57</accession>
<dbReference type="OrthoDB" id="9810867at2"/>
<dbReference type="Proteomes" id="UP000002745">
    <property type="component" value="Chromosome"/>
</dbReference>
<dbReference type="STRING" id="582402.Hbal_0880"/>
<organism evidence="9 10">
    <name type="scientific">Hirschia baltica (strain ATCC 49814 / DSM 5838 / IFAM 1418)</name>
    <dbReference type="NCBI Taxonomy" id="582402"/>
    <lineage>
        <taxon>Bacteria</taxon>
        <taxon>Pseudomonadati</taxon>
        <taxon>Pseudomonadota</taxon>
        <taxon>Alphaproteobacteria</taxon>
        <taxon>Hyphomonadales</taxon>
        <taxon>Hyphomonadaceae</taxon>
        <taxon>Hirschia</taxon>
    </lineage>
</organism>
<gene>
    <name evidence="7" type="primary">rnpA</name>
    <name evidence="9" type="ordered locus">Hbal_0880</name>
</gene>
<dbReference type="PANTHER" id="PTHR33992">
    <property type="entry name" value="RIBONUCLEASE P PROTEIN COMPONENT"/>
    <property type="match status" value="1"/>
</dbReference>
<comment type="function">
    <text evidence="1 7">RNaseP catalyzes the removal of the 5'-leader sequence from pre-tRNA to produce the mature 5'-terminus. It can also cleave other RNA substrates such as 4.5S RNA. The protein component plays an auxiliary but essential role in vivo by binding to the 5'-leader sequence and broadening the substrate specificity of the ribozyme.</text>
</comment>
<keyword evidence="3 7" id="KW-0540">Nuclease</keyword>
<dbReference type="GO" id="GO:0000049">
    <property type="term" value="F:tRNA binding"/>
    <property type="evidence" value="ECO:0007669"/>
    <property type="project" value="UniProtKB-UniRule"/>
</dbReference>
<dbReference type="KEGG" id="hba:Hbal_0880"/>
<dbReference type="InterPro" id="IPR020539">
    <property type="entry name" value="RNase_P_CS"/>
</dbReference>
<dbReference type="Pfam" id="PF00825">
    <property type="entry name" value="Ribonuclease_P"/>
    <property type="match status" value="1"/>
</dbReference>
<feature type="region of interest" description="Disordered" evidence="8">
    <location>
        <begin position="146"/>
        <end position="167"/>
    </location>
</feature>
<comment type="catalytic activity">
    <reaction evidence="7">
        <text>Endonucleolytic cleavage of RNA, removing 5'-extranucleotides from tRNA precursor.</text>
        <dbReference type="EC" id="3.1.26.5"/>
    </reaction>
</comment>
<keyword evidence="4 7" id="KW-0255">Endonuclease</keyword>
<dbReference type="RefSeq" id="WP_015826724.1">
    <property type="nucleotide sequence ID" value="NC_012982.1"/>
</dbReference>
<keyword evidence="6 7" id="KW-0694">RNA-binding</keyword>
<evidence type="ECO:0000256" key="3">
    <source>
        <dbReference type="ARBA" id="ARBA00022722"/>
    </source>
</evidence>
<evidence type="ECO:0000256" key="1">
    <source>
        <dbReference type="ARBA" id="ARBA00002663"/>
    </source>
</evidence>
<dbReference type="AlphaFoldDB" id="C6XQ57"/>
<dbReference type="InterPro" id="IPR020568">
    <property type="entry name" value="Ribosomal_Su5_D2-typ_SF"/>
</dbReference>
<dbReference type="HOGENOM" id="CLU_117179_6_0_5"/>
<keyword evidence="10" id="KW-1185">Reference proteome</keyword>
<dbReference type="PANTHER" id="PTHR33992:SF1">
    <property type="entry name" value="RIBONUCLEASE P PROTEIN COMPONENT"/>
    <property type="match status" value="1"/>
</dbReference>
<keyword evidence="5 7" id="KW-0378">Hydrolase</keyword>
<dbReference type="HAMAP" id="MF_00227">
    <property type="entry name" value="RNase_P"/>
    <property type="match status" value="1"/>
</dbReference>
<dbReference type="GO" id="GO:0004526">
    <property type="term" value="F:ribonuclease P activity"/>
    <property type="evidence" value="ECO:0007669"/>
    <property type="project" value="UniProtKB-UniRule"/>
</dbReference>
<dbReference type="EMBL" id="CP001678">
    <property type="protein sequence ID" value="ACT58574.1"/>
    <property type="molecule type" value="Genomic_DNA"/>
</dbReference>
<evidence type="ECO:0000256" key="8">
    <source>
        <dbReference type="SAM" id="MobiDB-lite"/>
    </source>
</evidence>
<evidence type="ECO:0000256" key="2">
    <source>
        <dbReference type="ARBA" id="ARBA00022694"/>
    </source>
</evidence>
<reference evidence="10" key="1">
    <citation type="journal article" date="2011" name="J. Bacteriol.">
        <title>Genome sequences of eight morphologically diverse alphaproteobacteria.</title>
        <authorList>
            <consortium name="US DOE Joint Genome Institute"/>
            <person name="Brown P.J."/>
            <person name="Kysela D.T."/>
            <person name="Buechlein A."/>
            <person name="Hemmerich C."/>
            <person name="Brun Y.V."/>
        </authorList>
    </citation>
    <scope>NUCLEOTIDE SEQUENCE [LARGE SCALE GENOMIC DNA]</scope>
    <source>
        <strain evidence="10">ATCC 49814 / DSM 5838 / IFAM 1418</strain>
    </source>
</reference>
<comment type="similarity">
    <text evidence="7">Belongs to the RnpA family.</text>
</comment>
<dbReference type="GO" id="GO:0001682">
    <property type="term" value="P:tRNA 5'-leader removal"/>
    <property type="evidence" value="ECO:0007669"/>
    <property type="project" value="UniProtKB-UniRule"/>
</dbReference>
<dbReference type="InterPro" id="IPR000100">
    <property type="entry name" value="RNase_P"/>
</dbReference>
<evidence type="ECO:0000313" key="9">
    <source>
        <dbReference type="EMBL" id="ACT58574.1"/>
    </source>
</evidence>
<dbReference type="InterPro" id="IPR014721">
    <property type="entry name" value="Ribsml_uS5_D2-typ_fold_subgr"/>
</dbReference>
<keyword evidence="2 7" id="KW-0819">tRNA processing</keyword>
<evidence type="ECO:0000256" key="4">
    <source>
        <dbReference type="ARBA" id="ARBA00022759"/>
    </source>
</evidence>
<dbReference type="Gene3D" id="3.30.230.10">
    <property type="match status" value="1"/>
</dbReference>
<dbReference type="EC" id="3.1.26.5" evidence="7"/>
<protein>
    <recommendedName>
        <fullName evidence="7">Ribonuclease P protein component</fullName>
        <shortName evidence="7">RNase P protein</shortName>
        <shortName evidence="7">RNaseP protein</shortName>
        <ecNumber evidence="7">3.1.26.5</ecNumber>
    </recommendedName>
    <alternativeName>
        <fullName evidence="7">Protein C5</fullName>
    </alternativeName>
</protein>